<evidence type="ECO:0000256" key="5">
    <source>
        <dbReference type="SAM" id="SignalP"/>
    </source>
</evidence>
<dbReference type="SUPFAM" id="SSF53474">
    <property type="entry name" value="alpha/beta-Hydrolases"/>
    <property type="match status" value="1"/>
</dbReference>
<keyword evidence="5" id="KW-0732">Signal</keyword>
<feature type="chain" id="PRO_5037658374" evidence="5">
    <location>
        <begin position="34"/>
        <end position="460"/>
    </location>
</feature>
<reference evidence="6" key="1">
    <citation type="submission" date="2020-11" db="EMBL/GenBank/DDBJ databases">
        <title>Isolation and identification of active actinomycetes.</title>
        <authorList>
            <person name="Yu B."/>
        </authorList>
    </citation>
    <scope>NUCLEOTIDE SEQUENCE</scope>
    <source>
        <strain evidence="6">NEAU-YB345</strain>
    </source>
</reference>
<accession>A0A931FF66</accession>
<keyword evidence="3" id="KW-0443">Lipid metabolism</keyword>
<feature type="compositionally biased region" description="Low complexity" evidence="4">
    <location>
        <begin position="62"/>
        <end position="78"/>
    </location>
</feature>
<organism evidence="6 7">
    <name type="scientific">Streptacidiphilus fuscans</name>
    <dbReference type="NCBI Taxonomy" id="2789292"/>
    <lineage>
        <taxon>Bacteria</taxon>
        <taxon>Bacillati</taxon>
        <taxon>Actinomycetota</taxon>
        <taxon>Actinomycetes</taxon>
        <taxon>Kitasatosporales</taxon>
        <taxon>Streptomycetaceae</taxon>
        <taxon>Streptacidiphilus</taxon>
    </lineage>
</organism>
<dbReference type="InterPro" id="IPR029058">
    <property type="entry name" value="AB_hydrolase_fold"/>
</dbReference>
<proteinExistence type="predicted"/>
<dbReference type="RefSeq" id="WP_196197719.1">
    <property type="nucleotide sequence ID" value="NZ_JADPRT010000017.1"/>
</dbReference>
<dbReference type="Proteomes" id="UP000657385">
    <property type="component" value="Unassembled WGS sequence"/>
</dbReference>
<keyword evidence="7" id="KW-1185">Reference proteome</keyword>
<feature type="signal peptide" evidence="5">
    <location>
        <begin position="1"/>
        <end position="33"/>
    </location>
</feature>
<keyword evidence="1 6" id="KW-0378">Hydrolase</keyword>
<evidence type="ECO:0000313" key="7">
    <source>
        <dbReference type="Proteomes" id="UP000657385"/>
    </source>
</evidence>
<protein>
    <submittedName>
        <fullName evidence="6">Hydrolase</fullName>
    </submittedName>
</protein>
<feature type="region of interest" description="Disordered" evidence="4">
    <location>
        <begin position="36"/>
        <end position="107"/>
    </location>
</feature>
<dbReference type="EMBL" id="JADPRT010000017">
    <property type="protein sequence ID" value="MBF9072542.1"/>
    <property type="molecule type" value="Genomic_DNA"/>
</dbReference>
<comment type="caution">
    <text evidence="6">The sequence shown here is derived from an EMBL/GenBank/DDBJ whole genome shotgun (WGS) entry which is preliminary data.</text>
</comment>
<dbReference type="AlphaFoldDB" id="A0A931FF66"/>
<evidence type="ECO:0000256" key="3">
    <source>
        <dbReference type="ARBA" id="ARBA00023098"/>
    </source>
</evidence>
<sequence>MSASRIVRNRLLVRAAGTLGAVAIGLGVTVAPAAASTPHHGGGPGNAAPDAPVDHSVDNPADDTAVAKAQAAANAAADGGRHVQPRALPKSGAAPAGQSDWGTTPTIPAPTGPYQVGTVNLHLVDQTRYDPWVPTYPRRELMVQLWYPATQTSGHALAPWLQSEAADSFLNSWNVWPGSMNVPTTAGHMGAPVDPKAGKLPVLLYSTGLHSDRSQGTALAEDMASRGYLVVMIDSTHEADEVQFPGPRLETATAASSNYTLTVRSADAKFVVNELALIAGGKDPDVDGAALPAGLAGNVDMSRIGMFGWSYGGPTVLDSMTLDPRIAAGADLDGELYGPQDAQNLNRPFLLFGASYHDRNEDSSWASIWSHLTGPRYELKLAGTEHLSFSDYETLFSQAGEQMGLTSDQVQQDIGTLAPNRAIYIMRTYLAAYFDTVLHIKSNPLMSGPSKSFPEVSFIR</sequence>
<dbReference type="PANTHER" id="PTHR10272">
    <property type="entry name" value="PLATELET-ACTIVATING FACTOR ACETYLHYDROLASE"/>
    <property type="match status" value="1"/>
</dbReference>
<name>A0A931FF66_9ACTN</name>
<dbReference type="GO" id="GO:0016042">
    <property type="term" value="P:lipid catabolic process"/>
    <property type="evidence" value="ECO:0007669"/>
    <property type="project" value="UniProtKB-KW"/>
</dbReference>
<evidence type="ECO:0000313" key="6">
    <source>
        <dbReference type="EMBL" id="MBF9072542.1"/>
    </source>
</evidence>
<evidence type="ECO:0000256" key="1">
    <source>
        <dbReference type="ARBA" id="ARBA00022801"/>
    </source>
</evidence>
<dbReference type="Pfam" id="PF03403">
    <property type="entry name" value="PAF-AH_p_II"/>
    <property type="match status" value="2"/>
</dbReference>
<evidence type="ECO:0000256" key="2">
    <source>
        <dbReference type="ARBA" id="ARBA00022963"/>
    </source>
</evidence>
<keyword evidence="2" id="KW-0442">Lipid degradation</keyword>
<evidence type="ECO:0000256" key="4">
    <source>
        <dbReference type="SAM" id="MobiDB-lite"/>
    </source>
</evidence>
<dbReference type="PANTHER" id="PTHR10272:SF0">
    <property type="entry name" value="PLATELET-ACTIVATING FACTOR ACETYLHYDROLASE"/>
    <property type="match status" value="1"/>
</dbReference>
<dbReference type="Gene3D" id="3.40.50.1820">
    <property type="entry name" value="alpha/beta hydrolase"/>
    <property type="match status" value="1"/>
</dbReference>
<dbReference type="GO" id="GO:0003847">
    <property type="term" value="F:1-alkyl-2-acetylglycerophosphocholine esterase activity"/>
    <property type="evidence" value="ECO:0007669"/>
    <property type="project" value="TreeGrafter"/>
</dbReference>
<gene>
    <name evidence="6" type="ORF">I2501_31450</name>
</gene>